<feature type="region of interest" description="Disordered" evidence="1">
    <location>
        <begin position="37"/>
        <end position="61"/>
    </location>
</feature>
<dbReference type="AlphaFoldDB" id="A0A4Z2EZS6"/>
<feature type="compositionally biased region" description="Basic and acidic residues" evidence="1">
    <location>
        <begin position="235"/>
        <end position="247"/>
    </location>
</feature>
<feature type="compositionally biased region" description="Gly residues" evidence="1">
    <location>
        <begin position="222"/>
        <end position="231"/>
    </location>
</feature>
<proteinExistence type="predicted"/>
<feature type="region of interest" description="Disordered" evidence="1">
    <location>
        <begin position="73"/>
        <end position="132"/>
    </location>
</feature>
<accession>A0A4Z2EZS6</accession>
<comment type="caution">
    <text evidence="2">The sequence shown here is derived from an EMBL/GenBank/DDBJ whole genome shotgun (WGS) entry which is preliminary data.</text>
</comment>
<name>A0A4Z2EZS6_9TELE</name>
<feature type="region of interest" description="Disordered" evidence="1">
    <location>
        <begin position="219"/>
        <end position="257"/>
    </location>
</feature>
<organism evidence="2 3">
    <name type="scientific">Liparis tanakae</name>
    <name type="common">Tanaka's snailfish</name>
    <dbReference type="NCBI Taxonomy" id="230148"/>
    <lineage>
        <taxon>Eukaryota</taxon>
        <taxon>Metazoa</taxon>
        <taxon>Chordata</taxon>
        <taxon>Craniata</taxon>
        <taxon>Vertebrata</taxon>
        <taxon>Euteleostomi</taxon>
        <taxon>Actinopterygii</taxon>
        <taxon>Neopterygii</taxon>
        <taxon>Teleostei</taxon>
        <taxon>Neoteleostei</taxon>
        <taxon>Acanthomorphata</taxon>
        <taxon>Eupercaria</taxon>
        <taxon>Perciformes</taxon>
        <taxon>Cottioidei</taxon>
        <taxon>Cottales</taxon>
        <taxon>Liparidae</taxon>
        <taxon>Liparis</taxon>
    </lineage>
</organism>
<reference evidence="2 3" key="1">
    <citation type="submission" date="2019-03" db="EMBL/GenBank/DDBJ databases">
        <title>First draft genome of Liparis tanakae, snailfish: a comprehensive survey of snailfish specific genes.</title>
        <authorList>
            <person name="Kim W."/>
            <person name="Song I."/>
            <person name="Jeong J.-H."/>
            <person name="Kim D."/>
            <person name="Kim S."/>
            <person name="Ryu S."/>
            <person name="Song J.Y."/>
            <person name="Lee S.K."/>
        </authorList>
    </citation>
    <scope>NUCLEOTIDE SEQUENCE [LARGE SCALE GENOMIC DNA]</scope>
    <source>
        <tissue evidence="2">Muscle</tissue>
    </source>
</reference>
<protein>
    <submittedName>
        <fullName evidence="2">Uncharacterized protein</fullName>
    </submittedName>
</protein>
<dbReference type="EMBL" id="SRLO01002019">
    <property type="protein sequence ID" value="TNN34203.1"/>
    <property type="molecule type" value="Genomic_DNA"/>
</dbReference>
<sequence length="257" mass="27016">MNQRALGTEERCRCQYSRSSGLISETFCSHALQVGQSHGSWASPRHSLEDTGTMKGVRGKRPRKDMLTSLAITPTKDHEPSPGGVVPATDQQKRCPLPQSTAGARRRGNPRGSAVPGPLSLTALSQPASGHQRMAGLFSTKACRHKGGGKALASKLQGPPGGPVCLVHAGHLDVELEVAPVHLSGHHALDDVHRHQLGAAHGRAADVVGFTLLDLQVEEPEGGGAAGGGGTCRANQEHPPDKPEHHLTRTPPNQNTT</sequence>
<dbReference type="Proteomes" id="UP000314294">
    <property type="component" value="Unassembled WGS sequence"/>
</dbReference>
<evidence type="ECO:0000313" key="2">
    <source>
        <dbReference type="EMBL" id="TNN34203.1"/>
    </source>
</evidence>
<evidence type="ECO:0000256" key="1">
    <source>
        <dbReference type="SAM" id="MobiDB-lite"/>
    </source>
</evidence>
<gene>
    <name evidence="2" type="ORF">EYF80_055635</name>
</gene>
<keyword evidence="3" id="KW-1185">Reference proteome</keyword>
<evidence type="ECO:0000313" key="3">
    <source>
        <dbReference type="Proteomes" id="UP000314294"/>
    </source>
</evidence>